<comment type="caution">
    <text evidence="1">The sequence shown here is derived from an EMBL/GenBank/DDBJ whole genome shotgun (WGS) entry which is preliminary data.</text>
</comment>
<accession>A0A3A4P0T7</accession>
<proteinExistence type="predicted"/>
<reference evidence="1 2" key="1">
    <citation type="journal article" date="2017" name="ISME J.">
        <title>Energy and carbon metabolisms in a deep terrestrial subsurface fluid microbial community.</title>
        <authorList>
            <person name="Momper L."/>
            <person name="Jungbluth S.P."/>
            <person name="Lee M.D."/>
            <person name="Amend J.P."/>
        </authorList>
    </citation>
    <scope>NUCLEOTIDE SEQUENCE [LARGE SCALE GENOMIC DNA]</scope>
    <source>
        <strain evidence="1">SURF_5</strain>
    </source>
</reference>
<gene>
    <name evidence="1" type="ORF">C4520_00740</name>
</gene>
<dbReference type="EMBL" id="QZKU01000009">
    <property type="protein sequence ID" value="RJP26347.1"/>
    <property type="molecule type" value="Genomic_DNA"/>
</dbReference>
<dbReference type="AlphaFoldDB" id="A0A3A4P0T7"/>
<evidence type="ECO:0000313" key="1">
    <source>
        <dbReference type="EMBL" id="RJP26347.1"/>
    </source>
</evidence>
<evidence type="ECO:0000313" key="2">
    <source>
        <dbReference type="Proteomes" id="UP000265882"/>
    </source>
</evidence>
<sequence>MNERVRAKRTKKYIHFPLHVPMEIGASSYWISAEERIQFRDREVLCIVRDTERITSCCGESAGLRSIGVMGYITCWHAGIIEQHHFSILEPISDKGEQMELSRLLRAKYGIAQVEFL</sequence>
<dbReference type="Proteomes" id="UP000265882">
    <property type="component" value="Unassembled WGS sequence"/>
</dbReference>
<name>A0A3A4P0T7_ABYX5</name>
<organism evidence="1 2">
    <name type="scientific">Abyssobacteria bacterium (strain SURF_5)</name>
    <dbReference type="NCBI Taxonomy" id="2093360"/>
    <lineage>
        <taxon>Bacteria</taxon>
        <taxon>Pseudomonadati</taxon>
        <taxon>Candidatus Hydrogenedentota</taxon>
        <taxon>Candidatus Abyssobacteria</taxon>
    </lineage>
</organism>
<protein>
    <submittedName>
        <fullName evidence="1">Uncharacterized protein</fullName>
    </submittedName>
</protein>